<dbReference type="InterPro" id="IPR014284">
    <property type="entry name" value="RNA_pol_sigma-70_dom"/>
</dbReference>
<dbReference type="InterPro" id="IPR013325">
    <property type="entry name" value="RNA_pol_sigma_r2"/>
</dbReference>
<dbReference type="PANTHER" id="PTHR43133:SF8">
    <property type="entry name" value="RNA POLYMERASE SIGMA FACTOR HI_1459-RELATED"/>
    <property type="match status" value="1"/>
</dbReference>
<dbReference type="InterPro" id="IPR013249">
    <property type="entry name" value="RNA_pol_sigma70_r4_t2"/>
</dbReference>
<evidence type="ECO:0000256" key="2">
    <source>
        <dbReference type="ARBA" id="ARBA00023015"/>
    </source>
</evidence>
<dbReference type="Pfam" id="PF04542">
    <property type="entry name" value="Sigma70_r2"/>
    <property type="match status" value="1"/>
</dbReference>
<dbReference type="NCBIfam" id="TIGR02937">
    <property type="entry name" value="sigma70-ECF"/>
    <property type="match status" value="1"/>
</dbReference>
<dbReference type="SUPFAM" id="SSF88659">
    <property type="entry name" value="Sigma3 and sigma4 domains of RNA polymerase sigma factors"/>
    <property type="match status" value="1"/>
</dbReference>
<evidence type="ECO:0000259" key="6">
    <source>
        <dbReference type="Pfam" id="PF04542"/>
    </source>
</evidence>
<evidence type="ECO:0000256" key="5">
    <source>
        <dbReference type="ARBA" id="ARBA00023163"/>
    </source>
</evidence>
<feature type="domain" description="RNA polymerase sigma factor 70 region 4 type 2" evidence="7">
    <location>
        <begin position="127"/>
        <end position="178"/>
    </location>
</feature>
<evidence type="ECO:0000313" key="8">
    <source>
        <dbReference type="EMBL" id="MCE5975180.1"/>
    </source>
</evidence>
<dbReference type="Gene3D" id="1.10.10.10">
    <property type="entry name" value="Winged helix-like DNA-binding domain superfamily/Winged helix DNA-binding domain"/>
    <property type="match status" value="1"/>
</dbReference>
<keyword evidence="9" id="KW-1185">Reference proteome</keyword>
<keyword evidence="3" id="KW-0731">Sigma factor</keyword>
<organism evidence="8 9">
    <name type="scientific">Rhodobacter flavimaris</name>
    <dbReference type="NCBI Taxonomy" id="2907145"/>
    <lineage>
        <taxon>Bacteria</taxon>
        <taxon>Pseudomonadati</taxon>
        <taxon>Pseudomonadota</taxon>
        <taxon>Alphaproteobacteria</taxon>
        <taxon>Rhodobacterales</taxon>
        <taxon>Rhodobacter group</taxon>
        <taxon>Rhodobacter</taxon>
    </lineage>
</organism>
<accession>A0ABS8Z181</accession>
<sequence length="194" mass="21259">MDMAFDALSDASDEALLVLYGNGDPTAARSLTLRMGPLAFRVALRMLGDRAEAEDLAQEAMLRLWKIAPEWRQGEAKVSTWLYRVVTNLATDRLRRRRGVGLDEAPEVADGAASALDRMIDEDRAAALQLALDQLPARQRQAVILRHLEGLSNPEIAAAMEIGVEAVESLTARGKRALAALLEGRREELGYGHD</sequence>
<comment type="caution">
    <text evidence="8">The sequence shown here is derived from an EMBL/GenBank/DDBJ whole genome shotgun (WGS) entry which is preliminary data.</text>
</comment>
<keyword evidence="5" id="KW-0804">Transcription</keyword>
<dbReference type="InterPro" id="IPR036388">
    <property type="entry name" value="WH-like_DNA-bd_sf"/>
</dbReference>
<proteinExistence type="inferred from homology"/>
<dbReference type="InterPro" id="IPR039425">
    <property type="entry name" value="RNA_pol_sigma-70-like"/>
</dbReference>
<name>A0ABS8Z181_9RHOB</name>
<evidence type="ECO:0000256" key="1">
    <source>
        <dbReference type="ARBA" id="ARBA00010641"/>
    </source>
</evidence>
<protein>
    <submittedName>
        <fullName evidence="8">RNA polymerase sigma factor</fullName>
    </submittedName>
</protein>
<evidence type="ECO:0000256" key="3">
    <source>
        <dbReference type="ARBA" id="ARBA00023082"/>
    </source>
</evidence>
<dbReference type="Proteomes" id="UP001521181">
    <property type="component" value="Unassembled WGS sequence"/>
</dbReference>
<dbReference type="NCBIfam" id="NF009176">
    <property type="entry name" value="PRK12524.1"/>
    <property type="match status" value="1"/>
</dbReference>
<evidence type="ECO:0000313" key="9">
    <source>
        <dbReference type="Proteomes" id="UP001521181"/>
    </source>
</evidence>
<dbReference type="InterPro" id="IPR013324">
    <property type="entry name" value="RNA_pol_sigma_r3/r4-like"/>
</dbReference>
<dbReference type="Pfam" id="PF08281">
    <property type="entry name" value="Sigma70_r4_2"/>
    <property type="match status" value="1"/>
</dbReference>
<feature type="domain" description="RNA polymerase sigma-70 region 2" evidence="6">
    <location>
        <begin position="34"/>
        <end position="98"/>
    </location>
</feature>
<dbReference type="EMBL" id="JAJUOS010000019">
    <property type="protein sequence ID" value="MCE5975180.1"/>
    <property type="molecule type" value="Genomic_DNA"/>
</dbReference>
<dbReference type="PANTHER" id="PTHR43133">
    <property type="entry name" value="RNA POLYMERASE ECF-TYPE SIGMA FACTO"/>
    <property type="match status" value="1"/>
</dbReference>
<evidence type="ECO:0000259" key="7">
    <source>
        <dbReference type="Pfam" id="PF08281"/>
    </source>
</evidence>
<keyword evidence="4" id="KW-0238">DNA-binding</keyword>
<reference evidence="8 9" key="1">
    <citation type="submission" date="2021-12" db="EMBL/GenBank/DDBJ databases">
        <title>Sinirhodobacter sp. WL0062 is a bacterium isolated from seawater.</title>
        <authorList>
            <person name="Wang L."/>
            <person name="He W."/>
            <person name="Zhang D.-F."/>
        </authorList>
    </citation>
    <scope>NUCLEOTIDE SEQUENCE [LARGE SCALE GENOMIC DNA]</scope>
    <source>
        <strain evidence="8 9">WL0062</strain>
    </source>
</reference>
<dbReference type="Gene3D" id="1.10.1740.10">
    <property type="match status" value="1"/>
</dbReference>
<evidence type="ECO:0000256" key="4">
    <source>
        <dbReference type="ARBA" id="ARBA00023125"/>
    </source>
</evidence>
<gene>
    <name evidence="8" type="ORF">LZA78_17040</name>
</gene>
<dbReference type="CDD" id="cd06171">
    <property type="entry name" value="Sigma70_r4"/>
    <property type="match status" value="1"/>
</dbReference>
<dbReference type="RefSeq" id="WP_233678097.1">
    <property type="nucleotide sequence ID" value="NZ_JAJUOS010000019.1"/>
</dbReference>
<comment type="similarity">
    <text evidence="1">Belongs to the sigma-70 factor family. ECF subfamily.</text>
</comment>
<dbReference type="SUPFAM" id="SSF88946">
    <property type="entry name" value="Sigma2 domain of RNA polymerase sigma factors"/>
    <property type="match status" value="1"/>
</dbReference>
<keyword evidence="2" id="KW-0805">Transcription regulation</keyword>
<dbReference type="InterPro" id="IPR007627">
    <property type="entry name" value="RNA_pol_sigma70_r2"/>
</dbReference>